<feature type="signal peptide" evidence="1">
    <location>
        <begin position="1"/>
        <end position="21"/>
    </location>
</feature>
<sequence length="137" mass="14779">MKLFKYVITITFSLVSFISTAEVSVIVNSANNNDISAGQIKKIFLGKSKSFADGNKVEVFSLADGSNDTQVFRLNALSKSNSQYKSYWAKLAFTGKGTPPKSISDSEMISTVKSNSNAIGFINSDKVTGDVKVIATF</sequence>
<proteinExistence type="predicted"/>
<dbReference type="SUPFAM" id="SSF53850">
    <property type="entry name" value="Periplasmic binding protein-like II"/>
    <property type="match status" value="1"/>
</dbReference>
<keyword evidence="3" id="KW-1185">Reference proteome</keyword>
<evidence type="ECO:0000313" key="3">
    <source>
        <dbReference type="Proteomes" id="UP000290244"/>
    </source>
</evidence>
<feature type="chain" id="PRO_5020465052" evidence="1">
    <location>
        <begin position="22"/>
        <end position="137"/>
    </location>
</feature>
<name>A0A4P6PDD8_9GAMM</name>
<gene>
    <name evidence="2" type="ORF">EMK97_11005</name>
</gene>
<dbReference type="Gene3D" id="3.40.190.10">
    <property type="entry name" value="Periplasmic binding protein-like II"/>
    <property type="match status" value="1"/>
</dbReference>
<dbReference type="EMBL" id="CP034759">
    <property type="protein sequence ID" value="QBG37802.1"/>
    <property type="molecule type" value="Genomic_DNA"/>
</dbReference>
<evidence type="ECO:0000256" key="1">
    <source>
        <dbReference type="SAM" id="SignalP"/>
    </source>
</evidence>
<protein>
    <submittedName>
        <fullName evidence="2">Phosphate ABC transporter substrate-binding protein</fullName>
    </submittedName>
</protein>
<dbReference type="AlphaFoldDB" id="A0A4P6PDD8"/>
<dbReference type="KEGG" id="lsd:EMK97_11005"/>
<organism evidence="2 3">
    <name type="scientific">Litorilituus sediminis</name>
    <dbReference type="NCBI Taxonomy" id="718192"/>
    <lineage>
        <taxon>Bacteria</taxon>
        <taxon>Pseudomonadati</taxon>
        <taxon>Pseudomonadota</taxon>
        <taxon>Gammaproteobacteria</taxon>
        <taxon>Alteromonadales</taxon>
        <taxon>Colwelliaceae</taxon>
        <taxon>Litorilituus</taxon>
    </lineage>
</organism>
<dbReference type="Proteomes" id="UP000290244">
    <property type="component" value="Chromosome"/>
</dbReference>
<reference evidence="2 3" key="1">
    <citation type="submission" date="2018-12" db="EMBL/GenBank/DDBJ databases">
        <title>Complete genome of Litorilituus sediminis.</title>
        <authorList>
            <person name="Liu A."/>
            <person name="Rong J."/>
        </authorList>
    </citation>
    <scope>NUCLEOTIDE SEQUENCE [LARGE SCALE GENOMIC DNA]</scope>
    <source>
        <strain evidence="2 3">JCM 17549</strain>
    </source>
</reference>
<accession>A0A4P6PDD8</accession>
<dbReference type="RefSeq" id="WP_130604463.1">
    <property type="nucleotide sequence ID" value="NZ_CP034759.1"/>
</dbReference>
<evidence type="ECO:0000313" key="2">
    <source>
        <dbReference type="EMBL" id="QBG37802.1"/>
    </source>
</evidence>
<dbReference type="OrthoDB" id="5368544at2"/>
<keyword evidence="1" id="KW-0732">Signal</keyword>